<dbReference type="SMART" id="SM00339">
    <property type="entry name" value="FH"/>
    <property type="match status" value="1"/>
</dbReference>
<dbReference type="AlphaFoldDB" id="A0AAD5YWG5"/>
<dbReference type="EMBL" id="JANIEX010000162">
    <property type="protein sequence ID" value="KAJ3571977.1"/>
    <property type="molecule type" value="Genomic_DNA"/>
</dbReference>
<dbReference type="InterPro" id="IPR001766">
    <property type="entry name" value="Fork_head_dom"/>
</dbReference>
<dbReference type="PANTHER" id="PTHR11829">
    <property type="entry name" value="FORKHEAD BOX PROTEIN"/>
    <property type="match status" value="1"/>
</dbReference>
<dbReference type="InterPro" id="IPR030456">
    <property type="entry name" value="TF_fork_head_CS_2"/>
</dbReference>
<dbReference type="SUPFAM" id="SSF46785">
    <property type="entry name" value="Winged helix' DNA-binding domain"/>
    <property type="match status" value="1"/>
</dbReference>
<evidence type="ECO:0000256" key="2">
    <source>
        <dbReference type="ARBA" id="ARBA00023242"/>
    </source>
</evidence>
<comment type="subcellular location">
    <subcellularLocation>
        <location evidence="3">Nucleus</location>
    </subcellularLocation>
</comment>
<feature type="compositionally biased region" description="Low complexity" evidence="4">
    <location>
        <begin position="221"/>
        <end position="241"/>
    </location>
</feature>
<dbReference type="PANTHER" id="PTHR11829:SF343">
    <property type="entry name" value="FORK-HEAD DOMAIN-CONTAINING PROTEIN"/>
    <property type="match status" value="1"/>
</dbReference>
<dbReference type="InterPro" id="IPR036390">
    <property type="entry name" value="WH_DNA-bd_sf"/>
</dbReference>
<feature type="compositionally biased region" description="Polar residues" evidence="4">
    <location>
        <begin position="242"/>
        <end position="257"/>
    </location>
</feature>
<dbReference type="PROSITE" id="PS50039">
    <property type="entry name" value="FORK_HEAD_3"/>
    <property type="match status" value="1"/>
</dbReference>
<dbReference type="Pfam" id="PF00250">
    <property type="entry name" value="Forkhead"/>
    <property type="match status" value="1"/>
</dbReference>
<dbReference type="InterPro" id="IPR036388">
    <property type="entry name" value="WH-like_DNA-bd_sf"/>
</dbReference>
<dbReference type="GO" id="GO:0000981">
    <property type="term" value="F:DNA-binding transcription factor activity, RNA polymerase II-specific"/>
    <property type="evidence" value="ECO:0007669"/>
    <property type="project" value="TreeGrafter"/>
</dbReference>
<dbReference type="PRINTS" id="PR00053">
    <property type="entry name" value="FORKHEAD"/>
</dbReference>
<dbReference type="Gene3D" id="1.10.10.10">
    <property type="entry name" value="Winged helix-like DNA-binding domain superfamily/Winged helix DNA-binding domain"/>
    <property type="match status" value="1"/>
</dbReference>
<name>A0AAD5YWG5_9AGAR</name>
<dbReference type="GO" id="GO:0000978">
    <property type="term" value="F:RNA polymerase II cis-regulatory region sequence-specific DNA binding"/>
    <property type="evidence" value="ECO:0007669"/>
    <property type="project" value="TreeGrafter"/>
</dbReference>
<evidence type="ECO:0000313" key="7">
    <source>
        <dbReference type="Proteomes" id="UP001213000"/>
    </source>
</evidence>
<evidence type="ECO:0000256" key="3">
    <source>
        <dbReference type="PROSITE-ProRule" id="PRU00089"/>
    </source>
</evidence>
<accession>A0AAD5YWG5</accession>
<evidence type="ECO:0000256" key="4">
    <source>
        <dbReference type="SAM" id="MobiDB-lite"/>
    </source>
</evidence>
<feature type="region of interest" description="Disordered" evidence="4">
    <location>
        <begin position="1"/>
        <end position="34"/>
    </location>
</feature>
<protein>
    <recommendedName>
        <fullName evidence="5">Fork-head domain-containing protein</fullName>
    </recommendedName>
</protein>
<feature type="compositionally biased region" description="Basic residues" evidence="4">
    <location>
        <begin position="155"/>
        <end position="165"/>
    </location>
</feature>
<evidence type="ECO:0000256" key="1">
    <source>
        <dbReference type="ARBA" id="ARBA00023125"/>
    </source>
</evidence>
<dbReference type="GO" id="GO:0005634">
    <property type="term" value="C:nucleus"/>
    <property type="evidence" value="ECO:0007669"/>
    <property type="project" value="UniProtKB-SubCell"/>
</dbReference>
<reference evidence="6" key="1">
    <citation type="submission" date="2022-07" db="EMBL/GenBank/DDBJ databases">
        <title>Genome Sequence of Leucocoprinus birnbaumii.</title>
        <authorList>
            <person name="Buettner E."/>
        </authorList>
    </citation>
    <scope>NUCLEOTIDE SEQUENCE</scope>
    <source>
        <strain evidence="6">VT141</strain>
    </source>
</reference>
<proteinExistence type="predicted"/>
<feature type="compositionally biased region" description="Basic and acidic residues" evidence="4">
    <location>
        <begin position="177"/>
        <end position="192"/>
    </location>
</feature>
<dbReference type="InterPro" id="IPR050211">
    <property type="entry name" value="FOX_domain-containing"/>
</dbReference>
<keyword evidence="7" id="KW-1185">Reference proteome</keyword>
<dbReference type="PROSITE" id="PS00658">
    <property type="entry name" value="FORK_HEAD_2"/>
    <property type="match status" value="1"/>
</dbReference>
<evidence type="ECO:0000259" key="5">
    <source>
        <dbReference type="PROSITE" id="PS50039"/>
    </source>
</evidence>
<keyword evidence="2 3" id="KW-0539">Nucleus</keyword>
<feature type="domain" description="Fork-head" evidence="5">
    <location>
        <begin position="68"/>
        <end position="164"/>
    </location>
</feature>
<feature type="region of interest" description="Disordered" evidence="4">
    <location>
        <begin position="152"/>
        <end position="257"/>
    </location>
</feature>
<evidence type="ECO:0000313" key="6">
    <source>
        <dbReference type="EMBL" id="KAJ3571977.1"/>
    </source>
</evidence>
<organism evidence="6 7">
    <name type="scientific">Leucocoprinus birnbaumii</name>
    <dbReference type="NCBI Taxonomy" id="56174"/>
    <lineage>
        <taxon>Eukaryota</taxon>
        <taxon>Fungi</taxon>
        <taxon>Dikarya</taxon>
        <taxon>Basidiomycota</taxon>
        <taxon>Agaricomycotina</taxon>
        <taxon>Agaricomycetes</taxon>
        <taxon>Agaricomycetidae</taxon>
        <taxon>Agaricales</taxon>
        <taxon>Agaricineae</taxon>
        <taxon>Agaricaceae</taxon>
        <taxon>Leucocoprinus</taxon>
    </lineage>
</organism>
<gene>
    <name evidence="6" type="ORF">NP233_g3385</name>
</gene>
<keyword evidence="1 3" id="KW-0238">DNA-binding</keyword>
<feature type="DNA-binding region" description="Fork-head" evidence="3">
    <location>
        <begin position="68"/>
        <end position="164"/>
    </location>
</feature>
<sequence length="331" mass="36922">MSDQMQDPPGWDLQSERAPSEPLTQDLDDPVDPERWLKTDKYLRGQLGLSPEKRVDLWAIPDPPPGQKPDQPLSTLVKLAIHGSEKGLLTLQEIYQALQNRFEYFAQSKASTWKNSIRHNLSLNLVFRSHARPIDDPGQGRYWSLDISNGEGYKRERRRKRRNRKNYVNTTPDLLQDTDRPSNRGDSSKYDNDLLGSGLGTGGRNAPSFSRRGRPRPAPYAPAAIIQPSSSGPAAGAATSSVGHASSSAAPTQQEFHNSSYQQLENSATHINLSTLVQPILHQQNQHQNNQDVSDQSVLPAALFFPTGPTFICKDGESNGDETMYWHLNME</sequence>
<dbReference type="Proteomes" id="UP001213000">
    <property type="component" value="Unassembled WGS sequence"/>
</dbReference>
<dbReference type="CDD" id="cd00059">
    <property type="entry name" value="FH_FOX"/>
    <property type="match status" value="1"/>
</dbReference>
<comment type="caution">
    <text evidence="6">The sequence shown here is derived from an EMBL/GenBank/DDBJ whole genome shotgun (WGS) entry which is preliminary data.</text>
</comment>